<dbReference type="RefSeq" id="XP_002419685.1">
    <property type="nucleotide sequence ID" value="XM_002419640.1"/>
</dbReference>
<protein>
    <submittedName>
        <fullName evidence="5">Uncharacterized protein Tre1 homologue, putative</fullName>
    </submittedName>
</protein>
<dbReference type="SUPFAM" id="SSF53187">
    <property type="entry name" value="Zn-dependent exopeptidases"/>
    <property type="match status" value="1"/>
</dbReference>
<gene>
    <name evidence="4" type="ordered locus">Cd36_40130</name>
    <name evidence="5" type="ORF">CD36_40130</name>
</gene>
<feature type="domain" description="Peptidase M28" evidence="3">
    <location>
        <begin position="417"/>
        <end position="612"/>
    </location>
</feature>
<dbReference type="SUPFAM" id="SSF52025">
    <property type="entry name" value="PA domain"/>
    <property type="match status" value="1"/>
</dbReference>
<dbReference type="InterPro" id="IPR046450">
    <property type="entry name" value="PA_dom_sf"/>
</dbReference>
<dbReference type="eggNOG" id="KOG2195">
    <property type="taxonomic scope" value="Eukaryota"/>
</dbReference>
<feature type="domain" description="Transferrin receptor-like dimerisation" evidence="2">
    <location>
        <begin position="670"/>
        <end position="794"/>
    </location>
</feature>
<sequence>MATMTSSSHSGYQRLDNAASSSTTMPMYPPDYNDLHIEQFEIEDPQTPASGILDRAHKFASNFNTRILRPVTRIIDPIYEGYKYFQMQYERSILKLGNPLVVKRLLYVSFVMVIVFGITKYSDNDSISGASVGAFTRGRFYDIEKVGESITHFIDPKEMKEHLEYFSSIPHITGTKGDLALAKYVQSFFKNNGLHHVELTELESFTNYPDKANTYLRLKDSSFEAALFEQHNEGMEFLAFNPNSLNTDKPIEGGYVYVNYGESGDYKKVIEGGVEVKDKIVLVKYGGKTPEPNKVYIAEQHHAKAVVFITEKYTVSGQEVDDVIQRENVGLTRMSPGDILTPGWSSENMYVTRLAWDKSETTPKIPSIPVSWKDGEALLRKLSGGIDFDGYKSGDGKSPALQLSINNIDRPMHQVWNVAGSIEGREQNEKGVIIGAARDSGCYGTLGSNTGTVALLEMVKIFTSMQRKYSWTPSRSIFFVSFDATEYNLAGAAEWIENRREALRKEGYVYIDLSDLVAGDKLSINANPFLHEVISNCLQKVKTGDGPEDTLYHLAKKQNGDRVVMRNDFLETKNYVPFINYVNIPSMEVKFTGERYPHNSCFDSFDNFETSGVDPKMAKHAQMVELLSRIVLEFAESPLIPYNFRDFTRSLEMLEQDLERYAEQNGQPVLHFDGLKRALNSLKSVSESYQEWAREWKQFIHESGGMEPTIHTMSRWRWNDNMVEFNGQFLTREIQRKRAGYKNILFGVPFIAPTTRDEFDWNSFPFVRHYISQNDYGSAQNEINKVASVLESAALNYRDLS</sequence>
<dbReference type="KEGG" id="cdu:CD36_40130"/>
<comment type="similarity">
    <text evidence="1">Belongs to the peptidase M28 family. M28B subfamily.</text>
</comment>
<evidence type="ECO:0000313" key="6">
    <source>
        <dbReference type="Proteomes" id="UP000002605"/>
    </source>
</evidence>
<dbReference type="Gene3D" id="1.20.930.40">
    <property type="entry name" value="Transferrin receptor-like, dimerisation domain"/>
    <property type="match status" value="1"/>
</dbReference>
<proteinExistence type="inferred from homology"/>
<evidence type="ECO:0000313" key="4">
    <source>
        <dbReference type="CGD" id="CAL0000160676"/>
    </source>
</evidence>
<dbReference type="OrthoDB" id="5841748at2759"/>
<dbReference type="AlphaFoldDB" id="B9WF81"/>
<dbReference type="InterPro" id="IPR007484">
    <property type="entry name" value="Peptidase_M28"/>
</dbReference>
<evidence type="ECO:0000259" key="2">
    <source>
        <dbReference type="Pfam" id="PF04253"/>
    </source>
</evidence>
<dbReference type="PANTHER" id="PTHR10404">
    <property type="entry name" value="N-ACETYLATED-ALPHA-LINKED ACIDIC DIPEPTIDASE"/>
    <property type="match status" value="1"/>
</dbReference>
<dbReference type="InterPro" id="IPR036757">
    <property type="entry name" value="TFR-like_dimer_dom_sf"/>
</dbReference>
<dbReference type="Gene3D" id="3.40.630.10">
    <property type="entry name" value="Zn peptidases"/>
    <property type="match status" value="1"/>
</dbReference>
<dbReference type="Pfam" id="PF04389">
    <property type="entry name" value="Peptidase_M28"/>
    <property type="match status" value="1"/>
</dbReference>
<dbReference type="EMBL" id="FM992691">
    <property type="protein sequence ID" value="CAX41900.1"/>
    <property type="molecule type" value="Genomic_DNA"/>
</dbReference>
<dbReference type="InterPro" id="IPR007365">
    <property type="entry name" value="TFR-like_dimer_dom"/>
</dbReference>
<dbReference type="SUPFAM" id="SSF47672">
    <property type="entry name" value="Transferrin receptor-like dimerisation domain"/>
    <property type="match status" value="1"/>
</dbReference>
<dbReference type="InterPro" id="IPR039373">
    <property type="entry name" value="Peptidase_M28B"/>
</dbReference>
<dbReference type="VEuPathDB" id="FungiDB:CD36_40130"/>
<evidence type="ECO:0000259" key="3">
    <source>
        <dbReference type="Pfam" id="PF04389"/>
    </source>
</evidence>
<dbReference type="GeneID" id="8047501"/>
<dbReference type="CGD" id="CAL0000160676">
    <property type="gene designation" value="Cd36_40130"/>
</dbReference>
<dbReference type="PANTHER" id="PTHR10404:SF72">
    <property type="entry name" value="ZINC METALLOPROTEASE TRE2-RELATED"/>
    <property type="match status" value="1"/>
</dbReference>
<evidence type="ECO:0000313" key="5">
    <source>
        <dbReference type="EMBL" id="CAX41900.1"/>
    </source>
</evidence>
<organism evidence="5 6">
    <name type="scientific">Candida dubliniensis (strain CD36 / ATCC MYA-646 / CBS 7987 / NCPF 3949 / NRRL Y-17841)</name>
    <name type="common">Yeast</name>
    <dbReference type="NCBI Taxonomy" id="573826"/>
    <lineage>
        <taxon>Eukaryota</taxon>
        <taxon>Fungi</taxon>
        <taxon>Dikarya</taxon>
        <taxon>Ascomycota</taxon>
        <taxon>Saccharomycotina</taxon>
        <taxon>Pichiomycetes</taxon>
        <taxon>Debaryomycetaceae</taxon>
        <taxon>Candida/Lodderomyces clade</taxon>
        <taxon>Candida</taxon>
    </lineage>
</organism>
<evidence type="ECO:0000256" key="1">
    <source>
        <dbReference type="ARBA" id="ARBA00005634"/>
    </source>
</evidence>
<accession>B9WF81</accession>
<reference evidence="5 6" key="1">
    <citation type="journal article" date="2009" name="Genome Res.">
        <title>Comparative genomics of the fungal pathogens Candida dubliniensis and Candida albicans.</title>
        <authorList>
            <person name="Jackson A.P."/>
            <person name="Gamble J.A."/>
            <person name="Yeomans T."/>
            <person name="Moran G.P."/>
            <person name="Saunders D."/>
            <person name="Harris D."/>
            <person name="Aslett M."/>
            <person name="Barrell J.F."/>
            <person name="Butler G."/>
            <person name="Citiulo F."/>
            <person name="Coleman D.C."/>
            <person name="de Groot P.W.J."/>
            <person name="Goodwin T.J."/>
            <person name="Quail M.A."/>
            <person name="McQuillan J."/>
            <person name="Munro C.A."/>
            <person name="Pain A."/>
            <person name="Poulter R.T."/>
            <person name="Rajandream M.A."/>
            <person name="Renauld H."/>
            <person name="Spiering M.J."/>
            <person name="Tivey A."/>
            <person name="Gow N.A.R."/>
            <person name="Barrell B."/>
            <person name="Sullivan D.J."/>
            <person name="Berriman M."/>
        </authorList>
    </citation>
    <scope>NUCLEOTIDE SEQUENCE [LARGE SCALE GENOMIC DNA]</scope>
    <source>
        <strain evidence="6">CD36 / ATCC MYA-646 / CBS 7987 / NCPF 3949 / NRRL Y-17841</strain>
    </source>
</reference>
<name>B9WF81_CANDC</name>
<dbReference type="Proteomes" id="UP000002605">
    <property type="component" value="Chromosome 4"/>
</dbReference>
<dbReference type="HOGENOM" id="CLU_005688_1_1_1"/>
<dbReference type="CDD" id="cd03874">
    <property type="entry name" value="M28_PMSA_TfR_like"/>
    <property type="match status" value="1"/>
</dbReference>
<keyword evidence="6" id="KW-1185">Reference proteome</keyword>
<dbReference type="GO" id="GO:0004180">
    <property type="term" value="F:carboxypeptidase activity"/>
    <property type="evidence" value="ECO:0007669"/>
    <property type="project" value="TreeGrafter"/>
</dbReference>
<dbReference type="Gene3D" id="3.50.30.30">
    <property type="match status" value="1"/>
</dbReference>
<dbReference type="Pfam" id="PF04253">
    <property type="entry name" value="TFR_dimer"/>
    <property type="match status" value="1"/>
</dbReference>